<name>A0A4R6IYW3_9BACT</name>
<dbReference type="InterPro" id="IPR026350">
    <property type="entry name" value="GxxExxY"/>
</dbReference>
<gene>
    <name evidence="1" type="ORF">BC659_0098</name>
</gene>
<dbReference type="OrthoDB" id="1119698at2"/>
<dbReference type="AlphaFoldDB" id="A0A4R6IYW3"/>
<accession>A0A4R6IYW3</accession>
<keyword evidence="2" id="KW-1185">Reference proteome</keyword>
<dbReference type="RefSeq" id="WP_133472605.1">
    <property type="nucleotide sequence ID" value="NZ_SNWP01000010.1"/>
</dbReference>
<sequence>MEHQLLTSEILKAAYLVHSNLGPGLLESAYEACLHYELIEKGFMAERQVAMPLVYKQIKLDTGYRIDILVNRLIVVEVKAVESFTDVHIAQMITYLKLSNCKIGLLLNFHVNSLKNGIKRIVY</sequence>
<dbReference type="NCBIfam" id="TIGR04256">
    <property type="entry name" value="GxxExxY"/>
    <property type="match status" value="1"/>
</dbReference>
<reference evidence="1 2" key="1">
    <citation type="submission" date="2019-03" db="EMBL/GenBank/DDBJ databases">
        <title>Genomic Encyclopedia of Archaeal and Bacterial Type Strains, Phase II (KMG-II): from individual species to whole genera.</title>
        <authorList>
            <person name="Goeker M."/>
        </authorList>
    </citation>
    <scope>NUCLEOTIDE SEQUENCE [LARGE SCALE GENOMIC DNA]</scope>
    <source>
        <strain evidence="1 2">DSM 28323</strain>
    </source>
</reference>
<proteinExistence type="predicted"/>
<dbReference type="EMBL" id="SNWP01000010">
    <property type="protein sequence ID" value="TDO28040.1"/>
    <property type="molecule type" value="Genomic_DNA"/>
</dbReference>
<dbReference type="Proteomes" id="UP000295741">
    <property type="component" value="Unassembled WGS sequence"/>
</dbReference>
<protein>
    <submittedName>
        <fullName evidence="1">GxxExxY protein</fullName>
    </submittedName>
</protein>
<comment type="caution">
    <text evidence="1">The sequence shown here is derived from an EMBL/GenBank/DDBJ whole genome shotgun (WGS) entry which is preliminary data.</text>
</comment>
<evidence type="ECO:0000313" key="2">
    <source>
        <dbReference type="Proteomes" id="UP000295741"/>
    </source>
</evidence>
<dbReference type="Pfam" id="PF13366">
    <property type="entry name" value="PDDEXK_3"/>
    <property type="match status" value="1"/>
</dbReference>
<evidence type="ECO:0000313" key="1">
    <source>
        <dbReference type="EMBL" id="TDO28040.1"/>
    </source>
</evidence>
<organism evidence="1 2">
    <name type="scientific">Sediminibacterium goheungense</name>
    <dbReference type="NCBI Taxonomy" id="1086393"/>
    <lineage>
        <taxon>Bacteria</taxon>
        <taxon>Pseudomonadati</taxon>
        <taxon>Bacteroidota</taxon>
        <taxon>Chitinophagia</taxon>
        <taxon>Chitinophagales</taxon>
        <taxon>Chitinophagaceae</taxon>
        <taxon>Sediminibacterium</taxon>
    </lineage>
</organism>